<name>A0ABP5FM60_9MICO</name>
<dbReference type="InterPro" id="IPR041629">
    <property type="entry name" value="SCP_3"/>
</dbReference>
<reference evidence="3" key="1">
    <citation type="journal article" date="2019" name="Int. J. Syst. Evol. Microbiol.">
        <title>The Global Catalogue of Microorganisms (GCM) 10K type strain sequencing project: providing services to taxonomists for standard genome sequencing and annotation.</title>
        <authorList>
            <consortium name="The Broad Institute Genomics Platform"/>
            <consortium name="The Broad Institute Genome Sequencing Center for Infectious Disease"/>
            <person name="Wu L."/>
            <person name="Ma J."/>
        </authorList>
    </citation>
    <scope>NUCLEOTIDE SEQUENCE [LARGE SCALE GENOMIC DNA]</scope>
    <source>
        <strain evidence="3">JCM 14283</strain>
    </source>
</reference>
<feature type="domain" description="Bacterial SCP orthologue" evidence="1">
    <location>
        <begin position="53"/>
        <end position="145"/>
    </location>
</feature>
<dbReference type="Proteomes" id="UP001501285">
    <property type="component" value="Unassembled WGS sequence"/>
</dbReference>
<proteinExistence type="predicted"/>
<dbReference type="EMBL" id="BAAANB010000020">
    <property type="protein sequence ID" value="GAA2029111.1"/>
    <property type="molecule type" value="Genomic_DNA"/>
</dbReference>
<evidence type="ECO:0000313" key="2">
    <source>
        <dbReference type="EMBL" id="GAA2029111.1"/>
    </source>
</evidence>
<evidence type="ECO:0000259" key="1">
    <source>
        <dbReference type="Pfam" id="PF17844"/>
    </source>
</evidence>
<sequence>MSSRACAEGRRTAAGRLSVGADSLGRMPPRRRTPVAEGRAALEECRAADWSADRRTTATAVRFTLEELSTTAPGRTVEVRVPPYGAVQCIEGPVHTRGTPPNVIETDGVTWLRLAVGDLDWESALAGAMVRASGQRAHLHGLLPLL</sequence>
<gene>
    <name evidence="2" type="ORF">GCM10009740_18290</name>
</gene>
<dbReference type="Pfam" id="PF17844">
    <property type="entry name" value="SCP_3"/>
    <property type="match status" value="1"/>
</dbReference>
<dbReference type="Gene3D" id="3.30.1050.40">
    <property type="match status" value="1"/>
</dbReference>
<comment type="caution">
    <text evidence="2">The sequence shown here is derived from an EMBL/GenBank/DDBJ whole genome shotgun (WGS) entry which is preliminary data.</text>
</comment>
<evidence type="ECO:0000313" key="3">
    <source>
        <dbReference type="Proteomes" id="UP001501285"/>
    </source>
</evidence>
<accession>A0ABP5FM60</accession>
<keyword evidence="3" id="KW-1185">Reference proteome</keyword>
<protein>
    <recommendedName>
        <fullName evidence="1">Bacterial SCP orthologue domain-containing protein</fullName>
    </recommendedName>
</protein>
<organism evidence="2 3">
    <name type="scientific">Terrabacter terrae</name>
    <dbReference type="NCBI Taxonomy" id="318434"/>
    <lineage>
        <taxon>Bacteria</taxon>
        <taxon>Bacillati</taxon>
        <taxon>Actinomycetota</taxon>
        <taxon>Actinomycetes</taxon>
        <taxon>Micrococcales</taxon>
        <taxon>Intrasporangiaceae</taxon>
        <taxon>Terrabacter</taxon>
    </lineage>
</organism>